<dbReference type="PANTHER" id="PTHR31444">
    <property type="entry name" value="OS11G0490100 PROTEIN"/>
    <property type="match status" value="1"/>
</dbReference>
<keyword evidence="7" id="KW-1185">Reference proteome</keyword>
<protein>
    <recommendedName>
        <fullName evidence="8">Polysaccharide biosynthesis domain-containing protein</fullName>
    </recommendedName>
</protein>
<evidence type="ECO:0000256" key="1">
    <source>
        <dbReference type="ARBA" id="ARBA00004167"/>
    </source>
</evidence>
<reference evidence="6" key="1">
    <citation type="submission" date="2020-05" db="EMBL/GenBank/DDBJ databases">
        <title>Phylogenomic resolution of chytrid fungi.</title>
        <authorList>
            <person name="Stajich J.E."/>
            <person name="Amses K."/>
            <person name="Simmons R."/>
            <person name="Seto K."/>
            <person name="Myers J."/>
            <person name="Bonds A."/>
            <person name="Quandt C.A."/>
            <person name="Barry K."/>
            <person name="Liu P."/>
            <person name="Grigoriev I."/>
            <person name="Longcore J.E."/>
            <person name="James T.Y."/>
        </authorList>
    </citation>
    <scope>NUCLEOTIDE SEQUENCE</scope>
    <source>
        <strain evidence="6">JEL0476</strain>
    </source>
</reference>
<evidence type="ECO:0000313" key="6">
    <source>
        <dbReference type="EMBL" id="KAJ3205575.1"/>
    </source>
</evidence>
<proteinExistence type="predicted"/>
<dbReference type="Proteomes" id="UP001211065">
    <property type="component" value="Unassembled WGS sequence"/>
</dbReference>
<keyword evidence="4" id="KW-1133">Transmembrane helix</keyword>
<evidence type="ECO:0000256" key="3">
    <source>
        <dbReference type="ARBA" id="ARBA00022692"/>
    </source>
</evidence>
<dbReference type="GO" id="GO:0045492">
    <property type="term" value="P:xylan biosynthetic process"/>
    <property type="evidence" value="ECO:0007669"/>
    <property type="project" value="InterPro"/>
</dbReference>
<keyword evidence="3" id="KW-0812">Transmembrane</keyword>
<sequence>MLGFEIISETRKRNHQLMVVTEADSHNAQKVAFSYEIRRRKKNSLTDNQMLAIFTILKIYEYGKIDSGPKLLVFGLGHDALFWYKQYFMEPWLMDVPAEIKSECFDVVVIDGPTGNTMVDPGKMESAFFAVETAKNCILDNKLDFVYIFMHDCQRMTEKMIIDEYFWEGELIVKVHGDIGDLYGWKFDKKSIFDKTNSLKKQEKMKLNKT</sequence>
<organism evidence="6 7">
    <name type="scientific">Clydaea vesicula</name>
    <dbReference type="NCBI Taxonomy" id="447962"/>
    <lineage>
        <taxon>Eukaryota</taxon>
        <taxon>Fungi</taxon>
        <taxon>Fungi incertae sedis</taxon>
        <taxon>Chytridiomycota</taxon>
        <taxon>Chytridiomycota incertae sedis</taxon>
        <taxon>Chytridiomycetes</taxon>
        <taxon>Lobulomycetales</taxon>
        <taxon>Lobulomycetaceae</taxon>
        <taxon>Clydaea</taxon>
    </lineage>
</organism>
<gene>
    <name evidence="6" type="ORF">HK099_000763</name>
</gene>
<evidence type="ECO:0000256" key="5">
    <source>
        <dbReference type="ARBA" id="ARBA00023136"/>
    </source>
</evidence>
<dbReference type="EMBL" id="JADGJW010001193">
    <property type="protein sequence ID" value="KAJ3205575.1"/>
    <property type="molecule type" value="Genomic_DNA"/>
</dbReference>
<accession>A0AAD5TUZ8</accession>
<comment type="subcellular location">
    <subcellularLocation>
        <location evidence="2">Endomembrane system</location>
    </subcellularLocation>
    <subcellularLocation>
        <location evidence="1">Membrane</location>
        <topology evidence="1">Single-pass membrane protein</topology>
    </subcellularLocation>
</comment>
<dbReference type="AlphaFoldDB" id="A0AAD5TUZ8"/>
<evidence type="ECO:0008006" key="8">
    <source>
        <dbReference type="Google" id="ProtNLM"/>
    </source>
</evidence>
<comment type="caution">
    <text evidence="6">The sequence shown here is derived from an EMBL/GenBank/DDBJ whole genome shotgun (WGS) entry which is preliminary data.</text>
</comment>
<evidence type="ECO:0000256" key="4">
    <source>
        <dbReference type="ARBA" id="ARBA00022989"/>
    </source>
</evidence>
<keyword evidence="5" id="KW-0472">Membrane</keyword>
<dbReference type="GO" id="GO:0016020">
    <property type="term" value="C:membrane"/>
    <property type="evidence" value="ECO:0007669"/>
    <property type="project" value="UniProtKB-SubCell"/>
</dbReference>
<dbReference type="Pfam" id="PF21729">
    <property type="entry name" value="IRX15_IRX15L_GXM"/>
    <property type="match status" value="1"/>
</dbReference>
<evidence type="ECO:0000313" key="7">
    <source>
        <dbReference type="Proteomes" id="UP001211065"/>
    </source>
</evidence>
<name>A0AAD5TUZ8_9FUNG</name>
<dbReference type="GO" id="GO:0012505">
    <property type="term" value="C:endomembrane system"/>
    <property type="evidence" value="ECO:0007669"/>
    <property type="project" value="UniProtKB-SubCell"/>
</dbReference>
<dbReference type="InterPro" id="IPR006514">
    <property type="entry name" value="IRX15/GXM/AGM"/>
</dbReference>
<evidence type="ECO:0000256" key="2">
    <source>
        <dbReference type="ARBA" id="ARBA00004308"/>
    </source>
</evidence>